<evidence type="ECO:0000313" key="2">
    <source>
        <dbReference type="Proteomes" id="UP000823388"/>
    </source>
</evidence>
<organism evidence="1 2">
    <name type="scientific">Panicum virgatum</name>
    <name type="common">Blackwell switchgrass</name>
    <dbReference type="NCBI Taxonomy" id="38727"/>
    <lineage>
        <taxon>Eukaryota</taxon>
        <taxon>Viridiplantae</taxon>
        <taxon>Streptophyta</taxon>
        <taxon>Embryophyta</taxon>
        <taxon>Tracheophyta</taxon>
        <taxon>Spermatophyta</taxon>
        <taxon>Magnoliopsida</taxon>
        <taxon>Liliopsida</taxon>
        <taxon>Poales</taxon>
        <taxon>Poaceae</taxon>
        <taxon>PACMAD clade</taxon>
        <taxon>Panicoideae</taxon>
        <taxon>Panicodae</taxon>
        <taxon>Paniceae</taxon>
        <taxon>Panicinae</taxon>
        <taxon>Panicum</taxon>
        <taxon>Panicum sect. Hiantes</taxon>
    </lineage>
</organism>
<gene>
    <name evidence="1" type="ORF">PVAP13_7KG094009</name>
</gene>
<keyword evidence="2" id="KW-1185">Reference proteome</keyword>
<name>A0A8T0QDM0_PANVG</name>
<reference evidence="1" key="1">
    <citation type="submission" date="2020-05" db="EMBL/GenBank/DDBJ databases">
        <title>WGS assembly of Panicum virgatum.</title>
        <authorList>
            <person name="Lovell J.T."/>
            <person name="Jenkins J."/>
            <person name="Shu S."/>
            <person name="Juenger T.E."/>
            <person name="Schmutz J."/>
        </authorList>
    </citation>
    <scope>NUCLEOTIDE SEQUENCE</scope>
    <source>
        <strain evidence="1">AP13</strain>
    </source>
</reference>
<evidence type="ECO:0000313" key="1">
    <source>
        <dbReference type="EMBL" id="KAG2570672.1"/>
    </source>
</evidence>
<comment type="caution">
    <text evidence="1">The sequence shown here is derived from an EMBL/GenBank/DDBJ whole genome shotgun (WGS) entry which is preliminary data.</text>
</comment>
<accession>A0A8T0QDM0</accession>
<sequence>MLKGSSRLDSACHLLTSYSEHLTSLIFHSHSWSLDEHNNP</sequence>
<proteinExistence type="predicted"/>
<dbReference type="Proteomes" id="UP000823388">
    <property type="component" value="Chromosome 7K"/>
</dbReference>
<dbReference type="AlphaFoldDB" id="A0A8T0QDM0"/>
<dbReference type="EMBL" id="CM029049">
    <property type="protein sequence ID" value="KAG2570672.1"/>
    <property type="molecule type" value="Genomic_DNA"/>
</dbReference>
<protein>
    <submittedName>
        <fullName evidence="1">Uncharacterized protein</fullName>
    </submittedName>
</protein>